<dbReference type="InterPro" id="IPR036390">
    <property type="entry name" value="WH_DNA-bd_sf"/>
</dbReference>
<dbReference type="PROSITE" id="PS51000">
    <property type="entry name" value="HTH_DEOR_2"/>
    <property type="match status" value="1"/>
</dbReference>
<proteinExistence type="predicted"/>
<evidence type="ECO:0000256" key="1">
    <source>
        <dbReference type="ARBA" id="ARBA00021390"/>
    </source>
</evidence>
<comment type="function">
    <text evidence="5">Repressor of the lactose catabolism operon. Galactose-6-phosphate is the inducer.</text>
</comment>
<keyword evidence="2" id="KW-0678">Repressor</keyword>
<evidence type="ECO:0000256" key="3">
    <source>
        <dbReference type="ARBA" id="ARBA00023015"/>
    </source>
</evidence>
<dbReference type="InterPro" id="IPR037171">
    <property type="entry name" value="NagB/RpiA_transferase-like"/>
</dbReference>
<feature type="domain" description="HTH deoR-type" evidence="6">
    <location>
        <begin position="28"/>
        <end position="83"/>
    </location>
</feature>
<dbReference type="SUPFAM" id="SSF46785">
    <property type="entry name" value="Winged helix' DNA-binding domain"/>
    <property type="match status" value="1"/>
</dbReference>
<dbReference type="InterPro" id="IPR050313">
    <property type="entry name" value="Carb_Metab_HTH_regulators"/>
</dbReference>
<dbReference type="Proteomes" id="UP000003179">
    <property type="component" value="Unassembled WGS sequence"/>
</dbReference>
<keyword evidence="8" id="KW-1185">Reference proteome</keyword>
<dbReference type="EMBL" id="ADZU01000028">
    <property type="protein sequence ID" value="EFS92088.1"/>
    <property type="molecule type" value="Genomic_DNA"/>
</dbReference>
<evidence type="ECO:0000313" key="8">
    <source>
        <dbReference type="Proteomes" id="UP000003179"/>
    </source>
</evidence>
<dbReference type="SUPFAM" id="SSF100950">
    <property type="entry name" value="NagB/RpiA/CoA transferase-like"/>
    <property type="match status" value="1"/>
</dbReference>
<name>A0ABN0C4W8_9ACTN</name>
<evidence type="ECO:0000313" key="7">
    <source>
        <dbReference type="EMBL" id="EFS92088.1"/>
    </source>
</evidence>
<organism evidence="7 8">
    <name type="scientific">Cutibacterium modestum HL044PA1</name>
    <dbReference type="NCBI Taxonomy" id="765109"/>
    <lineage>
        <taxon>Bacteria</taxon>
        <taxon>Bacillati</taxon>
        <taxon>Actinomycetota</taxon>
        <taxon>Actinomycetes</taxon>
        <taxon>Propionibacteriales</taxon>
        <taxon>Propionibacteriaceae</taxon>
        <taxon>Cutibacterium</taxon>
        <taxon>Cutibacterium modestum</taxon>
    </lineage>
</organism>
<reference evidence="7" key="1">
    <citation type="submission" date="2010-08" db="EMBL/GenBank/DDBJ databases">
        <authorList>
            <person name="Weinstock G."/>
            <person name="Sodergren E."/>
            <person name="Clifton S."/>
            <person name="Fulton L."/>
            <person name="Fulton B."/>
            <person name="Courtney L."/>
            <person name="Fronick C."/>
            <person name="Harrison M."/>
            <person name="Strong C."/>
            <person name="Farmer C."/>
            <person name="Delahaunty K."/>
            <person name="Markovic C."/>
            <person name="Hall O."/>
            <person name="Minx P."/>
            <person name="Tomlinson C."/>
            <person name="Mitreva M."/>
            <person name="Hou S."/>
            <person name="Chen J."/>
            <person name="Wollam A."/>
            <person name="Pepin K.H."/>
            <person name="Johnson M."/>
            <person name="Bhonagiri V."/>
            <person name="Zhang X."/>
            <person name="Suruliraj S."/>
            <person name="Warren W."/>
            <person name="Chinwalla A."/>
            <person name="Mardis E.R."/>
            <person name="Wilson R.K."/>
        </authorList>
    </citation>
    <scope>NUCLEOTIDE SEQUENCE [LARGE SCALE GENOMIC DNA]</scope>
    <source>
        <strain evidence="7">HL044PA1</strain>
    </source>
</reference>
<dbReference type="PANTHER" id="PTHR30363">
    <property type="entry name" value="HTH-TYPE TRANSCRIPTIONAL REGULATOR SRLR-RELATED"/>
    <property type="match status" value="1"/>
</dbReference>
<dbReference type="PRINTS" id="PR00037">
    <property type="entry name" value="HTHLACR"/>
</dbReference>
<evidence type="ECO:0000259" key="6">
    <source>
        <dbReference type="PROSITE" id="PS51000"/>
    </source>
</evidence>
<dbReference type="Pfam" id="PF00455">
    <property type="entry name" value="DeoRC"/>
    <property type="match status" value="1"/>
</dbReference>
<dbReference type="SMART" id="SM01134">
    <property type="entry name" value="DeoRC"/>
    <property type="match status" value="1"/>
</dbReference>
<evidence type="ECO:0000256" key="2">
    <source>
        <dbReference type="ARBA" id="ARBA00022491"/>
    </source>
</evidence>
<comment type="caution">
    <text evidence="7">The sequence shown here is derived from an EMBL/GenBank/DDBJ whole genome shotgun (WGS) entry which is preliminary data.</text>
</comment>
<dbReference type="InterPro" id="IPR014036">
    <property type="entry name" value="DeoR-like_C"/>
</dbReference>
<evidence type="ECO:0000256" key="4">
    <source>
        <dbReference type="ARBA" id="ARBA00023163"/>
    </source>
</evidence>
<dbReference type="PANTHER" id="PTHR30363:SF4">
    <property type="entry name" value="GLYCEROL-3-PHOSPHATE REGULON REPRESSOR"/>
    <property type="match status" value="1"/>
</dbReference>
<protein>
    <recommendedName>
        <fullName evidence="1">Lactose phosphotransferase system repressor</fullName>
    </recommendedName>
</protein>
<keyword evidence="3" id="KW-0805">Transcription regulation</keyword>
<sequence>MLTLGPDKAFRSLRLRRYGILQGGPMYPAERHKWLIDIARETGRISVAEASTALGVVPETIRRDLDQLCNQKMLRRVHGGAIPIEFDLLGDQPLDTRDSSAVTQKEQIARAALAHLPSDMGSIILDAGSTTGRLASIMPSARRFTVFTNSSPIASTVATHSNCDVHLLGGRLRPTTQATVGNVDAISRLRVDVAFMGTNGISPAHGLSTPDADEVATKAAMIASAHHVVVLADSRKMGAESTMRFAELSDVDVIITDSGVTSHQVEMLHKTGIEIVIA</sequence>
<gene>
    <name evidence="7" type="ORF">HMPREF9607_01716</name>
</gene>
<dbReference type="Pfam" id="PF08220">
    <property type="entry name" value="HTH_DeoR"/>
    <property type="match status" value="1"/>
</dbReference>
<evidence type="ECO:0000256" key="5">
    <source>
        <dbReference type="ARBA" id="ARBA00024937"/>
    </source>
</evidence>
<dbReference type="Gene3D" id="3.40.50.1360">
    <property type="match status" value="1"/>
</dbReference>
<dbReference type="InterPro" id="IPR001034">
    <property type="entry name" value="DeoR_HTH"/>
</dbReference>
<keyword evidence="4" id="KW-0804">Transcription</keyword>
<accession>A0ABN0C4W8</accession>
<dbReference type="SMART" id="SM00420">
    <property type="entry name" value="HTH_DEOR"/>
    <property type="match status" value="1"/>
</dbReference>